<protein>
    <submittedName>
        <fullName evidence="2">DUF2306 domain-containing protein</fullName>
    </submittedName>
</protein>
<evidence type="ECO:0000256" key="1">
    <source>
        <dbReference type="SAM" id="Phobius"/>
    </source>
</evidence>
<dbReference type="OrthoDB" id="6385003at2"/>
<evidence type="ECO:0000313" key="3">
    <source>
        <dbReference type="Proteomes" id="UP000317332"/>
    </source>
</evidence>
<comment type="caution">
    <text evidence="2">The sequence shown here is derived from an EMBL/GenBank/DDBJ whole genome shotgun (WGS) entry which is preliminary data.</text>
</comment>
<keyword evidence="1" id="KW-0812">Transmembrane</keyword>
<sequence length="213" mass="24827">MKLYHSIWLIFFLLVLIFLIPTLGYFQSGIPEYLNRTSFLSRFWFVAHIISGLLVFALAPFQFSAAYRNRNYANHRRVGKFYIVLSLVCILTLFISIVPKGLCESCKISQYMVTTLWLIFIMAAYISIINKRITLHKRLMISAFICAAYFVTVRIISLTSMGFFNYLTKNESQAYFISDLAVWLVPLTIIWINWLFQNLKEKNSAARAIQNKN</sequence>
<keyword evidence="1" id="KW-0472">Membrane</keyword>
<feature type="transmembrane region" description="Helical" evidence="1">
    <location>
        <begin position="81"/>
        <end position="102"/>
    </location>
</feature>
<dbReference type="InterPro" id="IPR018750">
    <property type="entry name" value="DUF2306_membrane"/>
</dbReference>
<feature type="transmembrane region" description="Helical" evidence="1">
    <location>
        <begin position="176"/>
        <end position="196"/>
    </location>
</feature>
<dbReference type="EMBL" id="VHIQ01000005">
    <property type="protein sequence ID" value="TPV32775.1"/>
    <property type="molecule type" value="Genomic_DNA"/>
</dbReference>
<dbReference type="AlphaFoldDB" id="A0A506PH96"/>
<keyword evidence="1" id="KW-1133">Transmembrane helix</keyword>
<evidence type="ECO:0000313" key="2">
    <source>
        <dbReference type="EMBL" id="TPV32775.1"/>
    </source>
</evidence>
<dbReference type="Pfam" id="PF10067">
    <property type="entry name" value="DUF2306"/>
    <property type="match status" value="1"/>
</dbReference>
<keyword evidence="3" id="KW-1185">Reference proteome</keyword>
<name>A0A506PH96_9FLAO</name>
<dbReference type="RefSeq" id="WP_140990522.1">
    <property type="nucleotide sequence ID" value="NZ_VHIQ01000005.1"/>
</dbReference>
<gene>
    <name evidence="2" type="ORF">FJ651_10695</name>
</gene>
<feature type="transmembrane region" description="Helical" evidence="1">
    <location>
        <begin position="7"/>
        <end position="27"/>
    </location>
</feature>
<feature type="transmembrane region" description="Helical" evidence="1">
    <location>
        <begin position="141"/>
        <end position="164"/>
    </location>
</feature>
<proteinExistence type="predicted"/>
<feature type="transmembrane region" description="Helical" evidence="1">
    <location>
        <begin position="39"/>
        <end position="61"/>
    </location>
</feature>
<feature type="transmembrane region" description="Helical" evidence="1">
    <location>
        <begin position="108"/>
        <end position="129"/>
    </location>
</feature>
<dbReference type="Proteomes" id="UP000317332">
    <property type="component" value="Unassembled WGS sequence"/>
</dbReference>
<accession>A0A506PH96</accession>
<reference evidence="2 3" key="1">
    <citation type="submission" date="2019-06" db="EMBL/GenBank/DDBJ databases">
        <title>Flavobacteriaceae Paucihalobacterium erythroidium CWB-1, complete genome.</title>
        <authorList>
            <person name="Wu S."/>
        </authorList>
    </citation>
    <scope>NUCLEOTIDE SEQUENCE [LARGE SCALE GENOMIC DNA]</scope>
    <source>
        <strain evidence="2 3">CWB-1</strain>
    </source>
</reference>
<organism evidence="2 3">
    <name type="scientific">Paucihalobacter ruber</name>
    <dbReference type="NCBI Taxonomy" id="2567861"/>
    <lineage>
        <taxon>Bacteria</taxon>
        <taxon>Pseudomonadati</taxon>
        <taxon>Bacteroidota</taxon>
        <taxon>Flavobacteriia</taxon>
        <taxon>Flavobacteriales</taxon>
        <taxon>Flavobacteriaceae</taxon>
        <taxon>Paucihalobacter</taxon>
    </lineage>
</organism>